<dbReference type="Pfam" id="PF13434">
    <property type="entry name" value="Lys_Orn_oxgnase"/>
    <property type="match status" value="1"/>
</dbReference>
<dbReference type="InterPro" id="IPR036188">
    <property type="entry name" value="FAD/NAD-bd_sf"/>
</dbReference>
<dbReference type="PANTHER" id="PTHR42802">
    <property type="entry name" value="MONOOXYGENASE"/>
    <property type="match status" value="1"/>
</dbReference>
<proteinExistence type="inferred from homology"/>
<sequence>MSPHCCSNIMDDSSSVSSAGYTSEPVVNGMSNTSAAATSQYKNFSKSRHLRPTPSDEVHDLVCVGFGPASISVAIATHDAIEAGKLSESPKVLFLEKQADFAWHAGMLLPGAKMQISFIKDLASLRDPRSHFTFLNYLHQNDRLVDFINLSTFTPARVEFEDYLRWCARHFDDVVKYQTEVVAVEPVQTSGPNKLFTVISRNIMTGEITQYQARNVLLALGGQASIPKPLPQKHPRVIHSSQYASVVPKLLSDQSAPVRVAVVGAGQSAAEIFNNVQQLYPNSKTYMIMRSEFMKPSDDSPFVNSIFNPEFIDTIHSRPSTYRSHFLADAKATNYGVVRLELIEHLYEVMYHQRRVLGTDETKWPHRILAARKIVSVSEKGDNLKVKVGRYFYGEDETADVDGPIVDEETLDVDIIICATGYKRMAHVDMLKPTWPLLPEADAALVAETVKGSKDRWFVEGEEKSLRVIEANRNYSVKFGEGKVAQGSGIWLQGCCEGTHGLSDTLLSVLSTRSGEIVSSIFGA</sequence>
<dbReference type="PANTHER" id="PTHR42802:SF1">
    <property type="entry name" value="L-ORNITHINE N(5)-MONOOXYGENASE"/>
    <property type="match status" value="1"/>
</dbReference>
<evidence type="ECO:0000256" key="7">
    <source>
        <dbReference type="ARBA" id="ARBA00022630"/>
    </source>
</evidence>
<evidence type="ECO:0000256" key="10">
    <source>
        <dbReference type="ARBA" id="ARBA00023002"/>
    </source>
</evidence>
<dbReference type="PRINTS" id="PR00368">
    <property type="entry name" value="FADPNR"/>
</dbReference>
<evidence type="ECO:0000256" key="4">
    <source>
        <dbReference type="ARBA" id="ARBA00011881"/>
    </source>
</evidence>
<dbReference type="Gene3D" id="3.50.50.60">
    <property type="entry name" value="FAD/NAD(P)-binding domain"/>
    <property type="match status" value="1"/>
</dbReference>
<evidence type="ECO:0000256" key="9">
    <source>
        <dbReference type="ARBA" id="ARBA00022857"/>
    </source>
</evidence>
<dbReference type="EMBL" id="JAUTDP010000002">
    <property type="protein sequence ID" value="KAK3402391.1"/>
    <property type="molecule type" value="Genomic_DNA"/>
</dbReference>
<comment type="subunit">
    <text evidence="4">Homotetramer.</text>
</comment>
<evidence type="ECO:0000256" key="6">
    <source>
        <dbReference type="ARBA" id="ARBA00018612"/>
    </source>
</evidence>
<evidence type="ECO:0000256" key="13">
    <source>
        <dbReference type="ARBA" id="ARBA00047598"/>
    </source>
</evidence>
<comment type="catalytic activity">
    <reaction evidence="13">
        <text>L-ornithine + NADPH + O2 = N(5)-hydroxy-L-ornithine + NADP(+) + H2O</text>
        <dbReference type="Rhea" id="RHEA:41508"/>
        <dbReference type="ChEBI" id="CHEBI:15377"/>
        <dbReference type="ChEBI" id="CHEBI:15379"/>
        <dbReference type="ChEBI" id="CHEBI:46911"/>
        <dbReference type="ChEBI" id="CHEBI:57783"/>
        <dbReference type="ChEBI" id="CHEBI:58349"/>
        <dbReference type="ChEBI" id="CHEBI:78275"/>
        <dbReference type="EC" id="1.14.13.196"/>
    </reaction>
</comment>
<gene>
    <name evidence="15" type="ORF">B0T20DRAFT_390284</name>
</gene>
<keyword evidence="7" id="KW-0285">Flavoprotein</keyword>
<evidence type="ECO:0000256" key="1">
    <source>
        <dbReference type="ARBA" id="ARBA00001974"/>
    </source>
</evidence>
<keyword evidence="16" id="KW-1185">Reference proteome</keyword>
<evidence type="ECO:0000313" key="15">
    <source>
        <dbReference type="EMBL" id="KAK3402391.1"/>
    </source>
</evidence>
<evidence type="ECO:0000256" key="12">
    <source>
        <dbReference type="ARBA" id="ARBA00030351"/>
    </source>
</evidence>
<comment type="similarity">
    <text evidence="3">Belongs to the lysine N(6)-hydroxylase/L-ornithine N(5)-oxygenase family.</text>
</comment>
<keyword evidence="9" id="KW-0521">NADP</keyword>
<dbReference type="FunFam" id="3.50.50.60:FF:000195">
    <property type="entry name" value="L-ornithine N(5)-monooxygenase"/>
    <property type="match status" value="1"/>
</dbReference>
<dbReference type="GO" id="GO:0019290">
    <property type="term" value="P:siderophore biosynthetic process"/>
    <property type="evidence" value="ECO:0007669"/>
    <property type="project" value="UniProtKB-ARBA"/>
</dbReference>
<evidence type="ECO:0000313" key="16">
    <source>
        <dbReference type="Proteomes" id="UP001281003"/>
    </source>
</evidence>
<evidence type="ECO:0000256" key="5">
    <source>
        <dbReference type="ARBA" id="ARBA00012881"/>
    </source>
</evidence>
<accession>A0AAE0PLV2</accession>
<keyword evidence="10" id="KW-0560">Oxidoreductase</keyword>
<dbReference type="EC" id="1.14.13.196" evidence="5"/>
<keyword evidence="11" id="KW-0503">Monooxygenase</keyword>
<dbReference type="SUPFAM" id="SSF51905">
    <property type="entry name" value="FAD/NAD(P)-binding domain"/>
    <property type="match status" value="2"/>
</dbReference>
<comment type="pathway">
    <text evidence="2">Siderophore biosynthesis.</text>
</comment>
<reference evidence="15" key="2">
    <citation type="submission" date="2023-07" db="EMBL/GenBank/DDBJ databases">
        <authorList>
            <consortium name="Lawrence Berkeley National Laboratory"/>
            <person name="Haridas S."/>
            <person name="Hensen N."/>
            <person name="Bonometti L."/>
            <person name="Westerberg I."/>
            <person name="Brannstrom I.O."/>
            <person name="Guillou S."/>
            <person name="Cros-Aarteil S."/>
            <person name="Calhoun S."/>
            <person name="Kuo A."/>
            <person name="Mondo S."/>
            <person name="Pangilinan J."/>
            <person name="Riley R."/>
            <person name="LaButti K."/>
            <person name="Andreopoulos B."/>
            <person name="Lipzen A."/>
            <person name="Chen C."/>
            <person name="Yanf M."/>
            <person name="Daum C."/>
            <person name="Ng V."/>
            <person name="Clum A."/>
            <person name="Steindorff A."/>
            <person name="Ohm R."/>
            <person name="Martin F."/>
            <person name="Silar P."/>
            <person name="Natvig D."/>
            <person name="Lalanne C."/>
            <person name="Gautier V."/>
            <person name="Ament-velasquez S.L."/>
            <person name="Kruys A."/>
            <person name="Hutchinson M.I."/>
            <person name="Powell A.J."/>
            <person name="Barry K."/>
            <person name="Miller A.N."/>
            <person name="Grigoriev I.V."/>
            <person name="Debuchy R."/>
            <person name="Gladieux P."/>
            <person name="Thoren M.H."/>
            <person name="Johannesson H."/>
        </authorList>
    </citation>
    <scope>NUCLEOTIDE SEQUENCE</scope>
    <source>
        <strain evidence="15">FGSC 1904</strain>
    </source>
</reference>
<comment type="catalytic activity">
    <reaction evidence="14">
        <text>L-ornithine + NADH + O2 = N(5)-hydroxy-L-ornithine + NAD(+) + H2O</text>
        <dbReference type="Rhea" id="RHEA:41512"/>
        <dbReference type="ChEBI" id="CHEBI:15377"/>
        <dbReference type="ChEBI" id="CHEBI:15379"/>
        <dbReference type="ChEBI" id="CHEBI:46911"/>
        <dbReference type="ChEBI" id="CHEBI:57540"/>
        <dbReference type="ChEBI" id="CHEBI:57945"/>
        <dbReference type="ChEBI" id="CHEBI:78275"/>
        <dbReference type="EC" id="1.14.13.196"/>
    </reaction>
</comment>
<dbReference type="AlphaFoldDB" id="A0AAE0PLV2"/>
<keyword evidence="8" id="KW-0274">FAD</keyword>
<comment type="caution">
    <text evidence="15">The sequence shown here is derived from an EMBL/GenBank/DDBJ whole genome shotgun (WGS) entry which is preliminary data.</text>
</comment>
<organism evidence="15 16">
    <name type="scientific">Sordaria brevicollis</name>
    <dbReference type="NCBI Taxonomy" id="83679"/>
    <lineage>
        <taxon>Eukaryota</taxon>
        <taxon>Fungi</taxon>
        <taxon>Dikarya</taxon>
        <taxon>Ascomycota</taxon>
        <taxon>Pezizomycotina</taxon>
        <taxon>Sordariomycetes</taxon>
        <taxon>Sordariomycetidae</taxon>
        <taxon>Sordariales</taxon>
        <taxon>Sordariaceae</taxon>
        <taxon>Sordaria</taxon>
    </lineage>
</organism>
<evidence type="ECO:0000256" key="11">
    <source>
        <dbReference type="ARBA" id="ARBA00023033"/>
    </source>
</evidence>
<evidence type="ECO:0000256" key="14">
    <source>
        <dbReference type="ARBA" id="ARBA00049248"/>
    </source>
</evidence>
<evidence type="ECO:0000256" key="2">
    <source>
        <dbReference type="ARBA" id="ARBA00004924"/>
    </source>
</evidence>
<evidence type="ECO:0000256" key="8">
    <source>
        <dbReference type="ARBA" id="ARBA00022827"/>
    </source>
</evidence>
<dbReference type="GO" id="GO:0004497">
    <property type="term" value="F:monooxygenase activity"/>
    <property type="evidence" value="ECO:0007669"/>
    <property type="project" value="UniProtKB-KW"/>
</dbReference>
<reference evidence="15" key="1">
    <citation type="journal article" date="2023" name="Mol. Phylogenet. Evol.">
        <title>Genome-scale phylogeny and comparative genomics of the fungal order Sordariales.</title>
        <authorList>
            <person name="Hensen N."/>
            <person name="Bonometti L."/>
            <person name="Westerberg I."/>
            <person name="Brannstrom I.O."/>
            <person name="Guillou S."/>
            <person name="Cros-Aarteil S."/>
            <person name="Calhoun S."/>
            <person name="Haridas S."/>
            <person name="Kuo A."/>
            <person name="Mondo S."/>
            <person name="Pangilinan J."/>
            <person name="Riley R."/>
            <person name="LaButti K."/>
            <person name="Andreopoulos B."/>
            <person name="Lipzen A."/>
            <person name="Chen C."/>
            <person name="Yan M."/>
            <person name="Daum C."/>
            <person name="Ng V."/>
            <person name="Clum A."/>
            <person name="Steindorff A."/>
            <person name="Ohm R.A."/>
            <person name="Martin F."/>
            <person name="Silar P."/>
            <person name="Natvig D.O."/>
            <person name="Lalanne C."/>
            <person name="Gautier V."/>
            <person name="Ament-Velasquez S.L."/>
            <person name="Kruys A."/>
            <person name="Hutchinson M.I."/>
            <person name="Powell A.J."/>
            <person name="Barry K."/>
            <person name="Miller A.N."/>
            <person name="Grigoriev I.V."/>
            <person name="Debuchy R."/>
            <person name="Gladieux P."/>
            <person name="Hiltunen Thoren M."/>
            <person name="Johannesson H."/>
        </authorList>
    </citation>
    <scope>NUCLEOTIDE SEQUENCE</scope>
    <source>
        <strain evidence="15">FGSC 1904</strain>
    </source>
</reference>
<dbReference type="Proteomes" id="UP001281003">
    <property type="component" value="Unassembled WGS sequence"/>
</dbReference>
<comment type="cofactor">
    <cofactor evidence="1">
        <name>FAD</name>
        <dbReference type="ChEBI" id="CHEBI:57692"/>
    </cofactor>
</comment>
<dbReference type="InterPro" id="IPR025700">
    <property type="entry name" value="Lys/Orn_oxygenase"/>
</dbReference>
<protein>
    <recommendedName>
        <fullName evidence="6">L-ornithine N(5)-monooxygenase</fullName>
        <ecNumber evidence="5">1.14.13.196</ecNumber>
    </recommendedName>
    <alternativeName>
        <fullName evidence="12">L-ornithine N(5)-oxygenase</fullName>
    </alternativeName>
</protein>
<evidence type="ECO:0000256" key="3">
    <source>
        <dbReference type="ARBA" id="ARBA00007588"/>
    </source>
</evidence>
<dbReference type="GO" id="GO:0006879">
    <property type="term" value="P:intracellular iron ion homeostasis"/>
    <property type="evidence" value="ECO:0007669"/>
    <property type="project" value="TreeGrafter"/>
</dbReference>
<name>A0AAE0PLV2_SORBR</name>